<dbReference type="InterPro" id="IPR036291">
    <property type="entry name" value="NAD(P)-bd_dom_sf"/>
</dbReference>
<dbReference type="FunFam" id="3.40.50.720:FF:000022">
    <property type="entry name" value="Cinnamyl alcohol dehydrogenase"/>
    <property type="match status" value="1"/>
</dbReference>
<evidence type="ECO:0000256" key="5">
    <source>
        <dbReference type="RuleBase" id="RU361277"/>
    </source>
</evidence>
<evidence type="ECO:0000256" key="3">
    <source>
        <dbReference type="ARBA" id="ARBA00022833"/>
    </source>
</evidence>
<evidence type="ECO:0000259" key="6">
    <source>
        <dbReference type="SMART" id="SM00829"/>
    </source>
</evidence>
<comment type="caution">
    <text evidence="7">The sequence shown here is derived from an EMBL/GenBank/DDBJ whole genome shotgun (WGS) entry which is preliminary data.</text>
</comment>
<keyword evidence="2 5" id="KW-0479">Metal-binding</keyword>
<evidence type="ECO:0000313" key="7">
    <source>
        <dbReference type="EMBL" id="MBL6448495.1"/>
    </source>
</evidence>
<dbReference type="Pfam" id="PF08240">
    <property type="entry name" value="ADH_N"/>
    <property type="match status" value="1"/>
</dbReference>
<evidence type="ECO:0000256" key="1">
    <source>
        <dbReference type="ARBA" id="ARBA00001947"/>
    </source>
</evidence>
<dbReference type="SUPFAM" id="SSF51735">
    <property type="entry name" value="NAD(P)-binding Rossmann-fold domains"/>
    <property type="match status" value="1"/>
</dbReference>
<dbReference type="Proteomes" id="UP000614216">
    <property type="component" value="Unassembled WGS sequence"/>
</dbReference>
<dbReference type="Gene3D" id="3.90.180.10">
    <property type="entry name" value="Medium-chain alcohol dehydrogenases, catalytic domain"/>
    <property type="match status" value="1"/>
</dbReference>
<dbReference type="Gene3D" id="3.40.50.720">
    <property type="entry name" value="NAD(P)-binding Rossmann-like Domain"/>
    <property type="match status" value="1"/>
</dbReference>
<feature type="domain" description="Enoyl reductase (ER)" evidence="6">
    <location>
        <begin position="10"/>
        <end position="343"/>
    </location>
</feature>
<dbReference type="CDD" id="cd05283">
    <property type="entry name" value="CAD1"/>
    <property type="match status" value="1"/>
</dbReference>
<evidence type="ECO:0000256" key="4">
    <source>
        <dbReference type="ARBA" id="ARBA00023002"/>
    </source>
</evidence>
<name>A0A937FYJ6_9BACT</name>
<comment type="cofactor">
    <cofactor evidence="1 5">
        <name>Zn(2+)</name>
        <dbReference type="ChEBI" id="CHEBI:29105"/>
    </cofactor>
</comment>
<dbReference type="InterPro" id="IPR013154">
    <property type="entry name" value="ADH-like_N"/>
</dbReference>
<dbReference type="InterPro" id="IPR047109">
    <property type="entry name" value="CAD-like"/>
</dbReference>
<dbReference type="InterPro" id="IPR013149">
    <property type="entry name" value="ADH-like_C"/>
</dbReference>
<dbReference type="SUPFAM" id="SSF50129">
    <property type="entry name" value="GroES-like"/>
    <property type="match status" value="1"/>
</dbReference>
<dbReference type="InterPro" id="IPR002328">
    <property type="entry name" value="ADH_Zn_CS"/>
</dbReference>
<evidence type="ECO:0000256" key="2">
    <source>
        <dbReference type="ARBA" id="ARBA00022723"/>
    </source>
</evidence>
<dbReference type="PROSITE" id="PS00059">
    <property type="entry name" value="ADH_ZINC"/>
    <property type="match status" value="1"/>
</dbReference>
<proteinExistence type="inferred from homology"/>
<dbReference type="InterPro" id="IPR011032">
    <property type="entry name" value="GroES-like_sf"/>
</dbReference>
<dbReference type="PROSITE" id="PS00065">
    <property type="entry name" value="D_2_HYDROXYACID_DH_1"/>
    <property type="match status" value="1"/>
</dbReference>
<dbReference type="SMART" id="SM00829">
    <property type="entry name" value="PKS_ER"/>
    <property type="match status" value="1"/>
</dbReference>
<dbReference type="Pfam" id="PF00107">
    <property type="entry name" value="ADH_zinc_N"/>
    <property type="match status" value="1"/>
</dbReference>
<keyword evidence="4" id="KW-0560">Oxidoreductase</keyword>
<reference evidence="7" key="1">
    <citation type="submission" date="2021-01" db="EMBL/GenBank/DDBJ databases">
        <title>Fulvivirga kasyanovii gen. nov., sp nov., a novel member of the phylum Bacteroidetes isolated from seawater in a mussel farm.</title>
        <authorList>
            <person name="Zhao L.-H."/>
            <person name="Wang Z.-J."/>
        </authorList>
    </citation>
    <scope>NUCLEOTIDE SEQUENCE</scope>
    <source>
        <strain evidence="7">29W222</strain>
    </source>
</reference>
<dbReference type="PANTHER" id="PTHR42683">
    <property type="entry name" value="ALDEHYDE REDUCTASE"/>
    <property type="match status" value="1"/>
</dbReference>
<dbReference type="GO" id="GO:0008106">
    <property type="term" value="F:alcohol dehydrogenase (NADP+) activity"/>
    <property type="evidence" value="ECO:0007669"/>
    <property type="project" value="UniProtKB-ARBA"/>
</dbReference>
<dbReference type="GO" id="GO:0008270">
    <property type="term" value="F:zinc ion binding"/>
    <property type="evidence" value="ECO:0007669"/>
    <property type="project" value="InterPro"/>
</dbReference>
<sequence>MGVTQTKAYGADSAETPIHDMEIKRRALLYNDVEIEILYCGICHSDLHAIKNDWGGTTYPIVPGHEIVGKITKTGDKVTKFNVGDLAAIGCIVDSCGNCQHCHNSEEMFCEEGWTVVFNSPDKHLGGMTYGGFSKSIVADANYVLKMPDFDDLAAAAPLLCAGITVYSPLRHWNAAPGKKVGIIGIGGLGHMAIKIAKAMGAHVTVFTTSPDKMADAQRLGADEAVLSKDAEQMKSQKGFDMILDTVSAKHDINMYINTLKVDGSLVLVGLPNEPLEIGAFNVVHGRKSLAGSNIGGIAETQEMLEFCKEHNITADIELIQISEINEAMERLENNDVKYRFVIDLKS</sequence>
<keyword evidence="3 5" id="KW-0862">Zinc</keyword>
<comment type="similarity">
    <text evidence="5">Belongs to the zinc-containing alcohol dehydrogenase family.</text>
</comment>
<dbReference type="InterPro" id="IPR020843">
    <property type="entry name" value="ER"/>
</dbReference>
<dbReference type="AlphaFoldDB" id="A0A937FYJ6"/>
<dbReference type="RefSeq" id="WP_202858032.1">
    <property type="nucleotide sequence ID" value="NZ_JAEUGD010000064.1"/>
</dbReference>
<gene>
    <name evidence="7" type="ORF">JMN32_19450</name>
</gene>
<keyword evidence="8" id="KW-1185">Reference proteome</keyword>
<accession>A0A937FYJ6</accession>
<dbReference type="EMBL" id="JAEUGD010000064">
    <property type="protein sequence ID" value="MBL6448495.1"/>
    <property type="molecule type" value="Genomic_DNA"/>
</dbReference>
<evidence type="ECO:0000313" key="8">
    <source>
        <dbReference type="Proteomes" id="UP000614216"/>
    </source>
</evidence>
<organism evidence="7 8">
    <name type="scientific">Fulvivirga marina</name>
    <dbReference type="NCBI Taxonomy" id="2494733"/>
    <lineage>
        <taxon>Bacteria</taxon>
        <taxon>Pseudomonadati</taxon>
        <taxon>Bacteroidota</taxon>
        <taxon>Cytophagia</taxon>
        <taxon>Cytophagales</taxon>
        <taxon>Fulvivirgaceae</taxon>
        <taxon>Fulvivirga</taxon>
    </lineage>
</organism>
<dbReference type="InterPro" id="IPR029752">
    <property type="entry name" value="D-isomer_DH_CS1"/>
</dbReference>
<protein>
    <submittedName>
        <fullName evidence="7">NAD(P)-dependent alcohol dehydrogenase</fullName>
    </submittedName>
</protein>